<dbReference type="Proteomes" id="UP000053237">
    <property type="component" value="Unassembled WGS sequence"/>
</dbReference>
<sequence length="236" mass="26611">MDEANAKPNCGCFTGDACHICDRCIEDHCVCNNQELEQPVCVEIQRRPLSTTVNTDRQDRKRRLEHVMSCSGIPSVSSIYEKKLCSDTKVMRACTDDDIYTIELQNKEVREIFKASIGRRFLHLNPPPYHPLHLQNGITYMETISAREGIVRGRRITKRGSTGRNAHIMKGITNMEHEYDRDHALPLDDIVDYLVYASSGKVSQVPELIGTFEDTAAVAIAIAIDEFAKNLIESSL</sequence>
<dbReference type="EMBL" id="CAIX01000003">
    <property type="protein sequence ID" value="CCI39646.1"/>
    <property type="molecule type" value="Genomic_DNA"/>
</dbReference>
<protein>
    <submittedName>
        <fullName evidence="1">Uncharacterized protein</fullName>
    </submittedName>
</protein>
<accession>A0A024FYQ5</accession>
<comment type="caution">
    <text evidence="1">The sequence shown here is derived from an EMBL/GenBank/DDBJ whole genome shotgun (WGS) entry which is preliminary data.</text>
</comment>
<dbReference type="AlphaFoldDB" id="A0A024FYQ5"/>
<keyword evidence="2" id="KW-1185">Reference proteome</keyword>
<reference evidence="1 2" key="1">
    <citation type="submission" date="2012-05" db="EMBL/GenBank/DDBJ databases">
        <title>Recombination and specialization in a pathogen metapopulation.</title>
        <authorList>
            <person name="Gardiner A."/>
            <person name="Kemen E."/>
            <person name="Schultz-Larsen T."/>
            <person name="MacLean D."/>
            <person name="Van Oosterhout C."/>
            <person name="Jones J.D.G."/>
        </authorList>
    </citation>
    <scope>NUCLEOTIDE SEQUENCE [LARGE SCALE GENOMIC DNA]</scope>
    <source>
        <strain evidence="1 2">Ac Nc2</strain>
    </source>
</reference>
<evidence type="ECO:0000313" key="1">
    <source>
        <dbReference type="EMBL" id="CCI39646.1"/>
    </source>
</evidence>
<gene>
    <name evidence="1" type="ORF">BN9_004290</name>
</gene>
<organism evidence="1 2">
    <name type="scientific">Albugo candida</name>
    <dbReference type="NCBI Taxonomy" id="65357"/>
    <lineage>
        <taxon>Eukaryota</taxon>
        <taxon>Sar</taxon>
        <taxon>Stramenopiles</taxon>
        <taxon>Oomycota</taxon>
        <taxon>Peronosporomycetes</taxon>
        <taxon>Albuginales</taxon>
        <taxon>Albuginaceae</taxon>
        <taxon>Albugo</taxon>
    </lineage>
</organism>
<name>A0A024FYQ5_9STRA</name>
<evidence type="ECO:0000313" key="2">
    <source>
        <dbReference type="Proteomes" id="UP000053237"/>
    </source>
</evidence>
<proteinExistence type="predicted"/>
<dbReference type="OrthoDB" id="164840at2759"/>
<dbReference type="InParanoid" id="A0A024FYQ5"/>